<dbReference type="FunFam" id="3.40.50.11320:FF:000002">
    <property type="entry name" value="Carboxypeptidase"/>
    <property type="match status" value="1"/>
</dbReference>
<dbReference type="Pfam" id="PF00450">
    <property type="entry name" value="Peptidase_S10"/>
    <property type="match status" value="2"/>
</dbReference>
<keyword evidence="12" id="KW-1185">Reference proteome</keyword>
<evidence type="ECO:0000256" key="10">
    <source>
        <dbReference type="RuleBase" id="RU361156"/>
    </source>
</evidence>
<dbReference type="Gene3D" id="3.40.50.1820">
    <property type="entry name" value="alpha/beta hydrolase"/>
    <property type="match status" value="1"/>
</dbReference>
<evidence type="ECO:0000256" key="1">
    <source>
        <dbReference type="ARBA" id="ARBA00004613"/>
    </source>
</evidence>
<dbReference type="Proteomes" id="UP001428341">
    <property type="component" value="Unassembled WGS sequence"/>
</dbReference>
<evidence type="ECO:0000256" key="6">
    <source>
        <dbReference type="ARBA" id="ARBA00022729"/>
    </source>
</evidence>
<comment type="caution">
    <text evidence="11">The sequence shown here is derived from an EMBL/GenBank/DDBJ whole genome shotgun (WGS) entry which is preliminary data.</text>
</comment>
<dbReference type="PRINTS" id="PR00724">
    <property type="entry name" value="CRBOXYPTASEC"/>
</dbReference>
<feature type="chain" id="PRO_5042668039" description="Carboxypeptidase" evidence="10">
    <location>
        <begin position="26"/>
        <end position="512"/>
    </location>
</feature>
<accession>A0AAP0LTH5</accession>
<dbReference type="PANTHER" id="PTHR11802">
    <property type="entry name" value="SERINE PROTEASE FAMILY S10 SERINE CARBOXYPEPTIDASE"/>
    <property type="match status" value="1"/>
</dbReference>
<dbReference type="Gene3D" id="3.40.50.11320">
    <property type="match status" value="1"/>
</dbReference>
<evidence type="ECO:0000313" key="11">
    <source>
        <dbReference type="EMBL" id="KAK9187058.1"/>
    </source>
</evidence>
<dbReference type="GO" id="GO:0006508">
    <property type="term" value="P:proteolysis"/>
    <property type="evidence" value="ECO:0007669"/>
    <property type="project" value="UniProtKB-KW"/>
</dbReference>
<dbReference type="EC" id="3.4.16.-" evidence="10"/>
<evidence type="ECO:0000313" key="12">
    <source>
        <dbReference type="Proteomes" id="UP001428341"/>
    </source>
</evidence>
<dbReference type="EMBL" id="JBCGBO010000007">
    <property type="protein sequence ID" value="KAK9187058.1"/>
    <property type="molecule type" value="Genomic_DNA"/>
</dbReference>
<keyword evidence="6 10" id="KW-0732">Signal</keyword>
<comment type="subcellular location">
    <subcellularLocation>
        <location evidence="1">Secreted</location>
    </subcellularLocation>
</comment>
<dbReference type="PROSITE" id="PS00560">
    <property type="entry name" value="CARBOXYPEPT_SER_HIS"/>
    <property type="match status" value="1"/>
</dbReference>
<dbReference type="PROSITE" id="PS00131">
    <property type="entry name" value="CARBOXYPEPT_SER_SER"/>
    <property type="match status" value="1"/>
</dbReference>
<dbReference type="GO" id="GO:0005773">
    <property type="term" value="C:vacuole"/>
    <property type="evidence" value="ECO:0007669"/>
    <property type="project" value="TreeGrafter"/>
</dbReference>
<dbReference type="PANTHER" id="PTHR11802:SF198">
    <property type="entry name" value="SERINE CARBOXYPEPTIDASE-LIKE 27"/>
    <property type="match status" value="1"/>
</dbReference>
<keyword evidence="9" id="KW-0325">Glycoprotein</keyword>
<evidence type="ECO:0000256" key="4">
    <source>
        <dbReference type="ARBA" id="ARBA00022645"/>
    </source>
</evidence>
<dbReference type="FunFam" id="3.40.50.1820:FF:000013">
    <property type="entry name" value="Carboxypeptidase"/>
    <property type="match status" value="1"/>
</dbReference>
<protein>
    <recommendedName>
        <fullName evidence="10">Carboxypeptidase</fullName>
        <ecNumber evidence="10">3.4.16.-</ecNumber>
    </recommendedName>
</protein>
<dbReference type="AlphaFoldDB" id="A0AAP0LTH5"/>
<dbReference type="Gene3D" id="6.10.250.940">
    <property type="match status" value="1"/>
</dbReference>
<evidence type="ECO:0000256" key="7">
    <source>
        <dbReference type="ARBA" id="ARBA00022801"/>
    </source>
</evidence>
<feature type="signal peptide" evidence="10">
    <location>
        <begin position="1"/>
        <end position="25"/>
    </location>
</feature>
<dbReference type="InterPro" id="IPR018202">
    <property type="entry name" value="Ser_caboxypep_ser_AS"/>
</dbReference>
<keyword evidence="5 10" id="KW-0645">Protease</keyword>
<gene>
    <name evidence="11" type="ORF">WN944_018448</name>
</gene>
<dbReference type="GO" id="GO:0004185">
    <property type="term" value="F:serine-type carboxypeptidase activity"/>
    <property type="evidence" value="ECO:0007669"/>
    <property type="project" value="UniProtKB-UniRule"/>
</dbReference>
<evidence type="ECO:0000256" key="8">
    <source>
        <dbReference type="ARBA" id="ARBA00023157"/>
    </source>
</evidence>
<keyword evidence="3" id="KW-0964">Secreted</keyword>
<dbReference type="InterPro" id="IPR001563">
    <property type="entry name" value="Peptidase_S10"/>
</dbReference>
<keyword evidence="7 10" id="KW-0378">Hydrolase</keyword>
<keyword evidence="4 10" id="KW-0121">Carboxypeptidase</keyword>
<evidence type="ECO:0000256" key="9">
    <source>
        <dbReference type="ARBA" id="ARBA00023180"/>
    </source>
</evidence>
<evidence type="ECO:0000256" key="5">
    <source>
        <dbReference type="ARBA" id="ARBA00022670"/>
    </source>
</evidence>
<dbReference type="SUPFAM" id="SSF53474">
    <property type="entry name" value="alpha/beta-Hydrolases"/>
    <property type="match status" value="2"/>
</dbReference>
<evidence type="ECO:0000256" key="3">
    <source>
        <dbReference type="ARBA" id="ARBA00022525"/>
    </source>
</evidence>
<proteinExistence type="inferred from homology"/>
<dbReference type="GO" id="GO:0005576">
    <property type="term" value="C:extracellular region"/>
    <property type="evidence" value="ECO:0007669"/>
    <property type="project" value="UniProtKB-SubCell"/>
</dbReference>
<dbReference type="InterPro" id="IPR029058">
    <property type="entry name" value="AB_hydrolase_fold"/>
</dbReference>
<sequence length="512" mass="58099">MGHSQFLVLGFLYLVLCSCFSYSLADQDKDKITVLPGQPTNVDFNQYSGYVTVNQQTGRALFYWLIESPASRKPESRPLILWLNGGPGCSSVAYGAAEEIGPFRIRPDGKTLYLNPYSWNKLANLLFLESPAGVGFSYTNTTSDLYTAGDGRTAEDAYTFLVNWFERFPQYKHTDFYIAGESYAGHYVPQLSQIVYERNKGIANPEINFKGFMVGNAVTDDYHDYVGTFEYWWTHGLISDSTYRSLRIACESGSSEHPSLDCMTALKSAEMEQGNIDPYSIFTRPCNGTASLRRNLRGHYQHHYVPVVKVGVFNSKKQKKRSIPIHMFMGLVSLAYDPCTERYSEVYFNHPEVQKALHANVTGISYPWRTCSEIVGDNWTDSPLSMLPIYKELIAAGLKIWVFRQVICLLFVPSAPRVLAEFMKLFHSKFLCSNSSMVPVTATRYSIDALKLPTVINWYPWYDNRKVGGWSQVYKGLTFVTVTGAGHEVPLHRPRQAFILFRSFLENKPMPS</sequence>
<dbReference type="InterPro" id="IPR033124">
    <property type="entry name" value="Ser_caboxypep_his_AS"/>
</dbReference>
<comment type="similarity">
    <text evidence="2 10">Belongs to the peptidase S10 family.</text>
</comment>
<evidence type="ECO:0000256" key="2">
    <source>
        <dbReference type="ARBA" id="ARBA00009431"/>
    </source>
</evidence>
<reference evidence="11 12" key="1">
    <citation type="submission" date="2024-05" db="EMBL/GenBank/DDBJ databases">
        <title>Haplotype-resolved chromosome-level genome assembly of Huyou (Citrus changshanensis).</title>
        <authorList>
            <person name="Miao C."/>
            <person name="Chen W."/>
            <person name="Wu Y."/>
            <person name="Wang L."/>
            <person name="Zhao S."/>
            <person name="Grierson D."/>
            <person name="Xu C."/>
            <person name="Chen K."/>
        </authorList>
    </citation>
    <scope>NUCLEOTIDE SEQUENCE [LARGE SCALE GENOMIC DNA]</scope>
    <source>
        <strain evidence="11">01-14</strain>
        <tissue evidence="11">Leaf</tissue>
    </source>
</reference>
<organism evidence="11 12">
    <name type="scientific">Citrus x changshan-huyou</name>
    <dbReference type="NCBI Taxonomy" id="2935761"/>
    <lineage>
        <taxon>Eukaryota</taxon>
        <taxon>Viridiplantae</taxon>
        <taxon>Streptophyta</taxon>
        <taxon>Embryophyta</taxon>
        <taxon>Tracheophyta</taxon>
        <taxon>Spermatophyta</taxon>
        <taxon>Magnoliopsida</taxon>
        <taxon>eudicotyledons</taxon>
        <taxon>Gunneridae</taxon>
        <taxon>Pentapetalae</taxon>
        <taxon>rosids</taxon>
        <taxon>malvids</taxon>
        <taxon>Sapindales</taxon>
        <taxon>Rutaceae</taxon>
        <taxon>Aurantioideae</taxon>
        <taxon>Citrus</taxon>
    </lineage>
</organism>
<name>A0AAP0LTH5_9ROSI</name>
<keyword evidence="8" id="KW-1015">Disulfide bond</keyword>